<dbReference type="EMBL" id="CAXKWB010006081">
    <property type="protein sequence ID" value="CAL4081293.1"/>
    <property type="molecule type" value="Genomic_DNA"/>
</dbReference>
<proteinExistence type="predicted"/>
<evidence type="ECO:0000313" key="4">
    <source>
        <dbReference type="Proteomes" id="UP001497623"/>
    </source>
</evidence>
<evidence type="ECO:0000313" key="3">
    <source>
        <dbReference type="EMBL" id="CAL4081293.1"/>
    </source>
</evidence>
<comment type="caution">
    <text evidence="3">The sequence shown here is derived from an EMBL/GenBank/DDBJ whole genome shotgun (WGS) entry which is preliminary data.</text>
</comment>
<evidence type="ECO:0000256" key="2">
    <source>
        <dbReference type="SAM" id="SignalP"/>
    </source>
</evidence>
<dbReference type="Proteomes" id="UP001497623">
    <property type="component" value="Unassembled WGS sequence"/>
</dbReference>
<feature type="region of interest" description="Disordered" evidence="1">
    <location>
        <begin position="174"/>
        <end position="208"/>
    </location>
</feature>
<keyword evidence="4" id="KW-1185">Reference proteome</keyword>
<protein>
    <submittedName>
        <fullName evidence="3">Uncharacterized protein</fullName>
    </submittedName>
</protein>
<organism evidence="3 4">
    <name type="scientific">Meganyctiphanes norvegica</name>
    <name type="common">Northern krill</name>
    <name type="synonym">Thysanopoda norvegica</name>
    <dbReference type="NCBI Taxonomy" id="48144"/>
    <lineage>
        <taxon>Eukaryota</taxon>
        <taxon>Metazoa</taxon>
        <taxon>Ecdysozoa</taxon>
        <taxon>Arthropoda</taxon>
        <taxon>Crustacea</taxon>
        <taxon>Multicrustacea</taxon>
        <taxon>Malacostraca</taxon>
        <taxon>Eumalacostraca</taxon>
        <taxon>Eucarida</taxon>
        <taxon>Euphausiacea</taxon>
        <taxon>Euphausiidae</taxon>
        <taxon>Meganyctiphanes</taxon>
    </lineage>
</organism>
<feature type="signal peptide" evidence="2">
    <location>
        <begin position="1"/>
        <end position="21"/>
    </location>
</feature>
<keyword evidence="2" id="KW-0732">Signal</keyword>
<dbReference type="AlphaFoldDB" id="A0AAV2QD73"/>
<name>A0AAV2QD73_MEGNR</name>
<evidence type="ECO:0000256" key="1">
    <source>
        <dbReference type="SAM" id="MobiDB-lite"/>
    </source>
</evidence>
<sequence length="208" mass="22964">MSVRVCLPLVVAWVLAGLVASQQQDTDEVAPASIRDRRQVDQALAEALDQDQLAQTLYDYRDKKAPSGFLGMRGKKAPSGFLGMRGKKDEEDSGVLDEDLGMYSEDFAKRAPSGFLGMRGKKAPSGFLGMRGRRTPLGNRGLPRQPTYQDYQDMDALIETLQNLVETHKRAPSGFLGMRGKRQSVVTEHDEPQPHDKRAPSGFLGMRG</sequence>
<gene>
    <name evidence="3" type="ORF">MNOR_LOCUS11526</name>
</gene>
<reference evidence="3 4" key="1">
    <citation type="submission" date="2024-05" db="EMBL/GenBank/DDBJ databases">
        <authorList>
            <person name="Wallberg A."/>
        </authorList>
    </citation>
    <scope>NUCLEOTIDE SEQUENCE [LARGE SCALE GENOMIC DNA]</scope>
</reference>
<feature type="compositionally biased region" description="Basic and acidic residues" evidence="1">
    <location>
        <begin position="187"/>
        <end position="199"/>
    </location>
</feature>
<feature type="chain" id="PRO_5043472320" evidence="2">
    <location>
        <begin position="22"/>
        <end position="208"/>
    </location>
</feature>
<accession>A0AAV2QD73</accession>